<accession>B8DM36</accession>
<feature type="region of interest" description="Disordered" evidence="1">
    <location>
        <begin position="222"/>
        <end position="241"/>
    </location>
</feature>
<gene>
    <name evidence="2" type="ordered locus">DvMF_1735</name>
</gene>
<dbReference type="InterPro" id="IPR005358">
    <property type="entry name" value="Puta_zinc/iron-chelating_dom"/>
</dbReference>
<dbReference type="HOGENOM" id="CLU_074313_0_0_7"/>
<organism evidence="2">
    <name type="scientific">Nitratidesulfovibrio vulgaris (strain DSM 19637 / Miyazaki F)</name>
    <name type="common">Desulfovibrio vulgaris</name>
    <dbReference type="NCBI Taxonomy" id="883"/>
    <lineage>
        <taxon>Bacteria</taxon>
        <taxon>Pseudomonadati</taxon>
        <taxon>Thermodesulfobacteriota</taxon>
        <taxon>Desulfovibrionia</taxon>
        <taxon>Desulfovibrionales</taxon>
        <taxon>Desulfovibrionaceae</taxon>
        <taxon>Nitratidesulfovibrio</taxon>
    </lineage>
</organism>
<dbReference type="STRING" id="883.DvMF_1735"/>
<dbReference type="EMBL" id="CP001197">
    <property type="protein sequence ID" value="ACL08680.1"/>
    <property type="molecule type" value="Genomic_DNA"/>
</dbReference>
<evidence type="ECO:0008006" key="3">
    <source>
        <dbReference type="Google" id="ProtNLM"/>
    </source>
</evidence>
<name>B8DM36_NITV9</name>
<dbReference type="eggNOG" id="COG0727">
    <property type="taxonomic scope" value="Bacteria"/>
</dbReference>
<dbReference type="OrthoDB" id="9780934at2"/>
<evidence type="ECO:0000313" key="2">
    <source>
        <dbReference type="EMBL" id="ACL08680.1"/>
    </source>
</evidence>
<reference evidence="2" key="1">
    <citation type="submission" date="2008-10" db="EMBL/GenBank/DDBJ databases">
        <title>Complete sequence of Desulfovibrio vulgaris str. 'Miyazaki F'.</title>
        <authorList>
            <person name="Lucas S."/>
            <person name="Copeland A."/>
            <person name="Lapidus A."/>
            <person name="Glavina del Rio T."/>
            <person name="Dalin E."/>
            <person name="Tice H."/>
            <person name="Bruce D."/>
            <person name="Goodwin L."/>
            <person name="Pitluck S."/>
            <person name="Sims D."/>
            <person name="Brettin T."/>
            <person name="Detter J.C."/>
            <person name="Han C."/>
            <person name="Larimer F."/>
            <person name="Land M."/>
            <person name="Hauser L."/>
            <person name="Kyrpides N."/>
            <person name="Mikhailova N."/>
            <person name="Hazen T.C."/>
            <person name="Richardson P."/>
        </authorList>
    </citation>
    <scope>NUCLEOTIDE SEQUENCE</scope>
    <source>
        <strain evidence="2">Miyazaki F</strain>
    </source>
</reference>
<evidence type="ECO:0000256" key="1">
    <source>
        <dbReference type="SAM" id="MobiDB-lite"/>
    </source>
</evidence>
<dbReference type="AlphaFoldDB" id="B8DM36"/>
<protein>
    <recommendedName>
        <fullName evidence="3">YkgJ family cysteine cluster protein</fullName>
    </recommendedName>
</protein>
<sequence length="324" mass="33994">MHNEHDMPALAPQSDATDIDCRGCGTCCRKGGPALHAEDLALFRAGHLAPEHCLTLRAGELARDLDGQLRPLERELVKLRPRMAAGNGDWTCLFLNQSDNRCGVYAHRPAECRALLCRDTWAIKTLHAVDRVTRLDVLAAWAEGAAERAGAAAGRTDVEQSGPAGLSDSAVPADPAASGGCAAPGVPWADILAAHEERCGYAVLAATGAALQRAADNLRARNPGMAHPMPLSEDPDGQDSPSRLAGMAGMAGMAEAAPAVATFLEAVRFDFAFRSIVRERAGVAMEELDFLLGRTLAATAAMYGVAVRMTANGPELVVLPASGK</sequence>
<feature type="region of interest" description="Disordered" evidence="1">
    <location>
        <begin position="149"/>
        <end position="173"/>
    </location>
</feature>
<dbReference type="Pfam" id="PF03692">
    <property type="entry name" value="CxxCxxCC"/>
    <property type="match status" value="1"/>
</dbReference>
<dbReference type="KEGG" id="dvm:DvMF_1735"/>
<proteinExistence type="predicted"/>